<protein>
    <submittedName>
        <fullName evidence="2">Uncharacterized protein</fullName>
    </submittedName>
</protein>
<keyword evidence="3" id="KW-1185">Reference proteome</keyword>
<organism evidence="2 3">
    <name type="scientific">Marinicauda salina</name>
    <dbReference type="NCBI Taxonomy" id="2135793"/>
    <lineage>
        <taxon>Bacteria</taxon>
        <taxon>Pseudomonadati</taxon>
        <taxon>Pseudomonadota</taxon>
        <taxon>Alphaproteobacteria</taxon>
        <taxon>Maricaulales</taxon>
        <taxon>Maricaulaceae</taxon>
        <taxon>Marinicauda</taxon>
    </lineage>
</organism>
<comment type="caution">
    <text evidence="2">The sequence shown here is derived from an EMBL/GenBank/DDBJ whole genome shotgun (WGS) entry which is preliminary data.</text>
</comment>
<keyword evidence="1" id="KW-0732">Signal</keyword>
<evidence type="ECO:0000313" key="2">
    <source>
        <dbReference type="EMBL" id="PWE16979.1"/>
    </source>
</evidence>
<evidence type="ECO:0000313" key="3">
    <source>
        <dbReference type="Proteomes" id="UP000245168"/>
    </source>
</evidence>
<gene>
    <name evidence="2" type="ORF">DDZ18_09735</name>
</gene>
<reference evidence="3" key="1">
    <citation type="submission" date="2018-05" db="EMBL/GenBank/DDBJ databases">
        <authorList>
            <person name="Liu B.-T."/>
        </authorList>
    </citation>
    <scope>NUCLEOTIDE SEQUENCE [LARGE SCALE GENOMIC DNA]</scope>
    <source>
        <strain evidence="3">WD6-1</strain>
    </source>
</reference>
<accession>A0A2U2BSJ6</accession>
<feature type="signal peptide" evidence="1">
    <location>
        <begin position="1"/>
        <end position="23"/>
    </location>
</feature>
<dbReference type="RefSeq" id="WP_109253203.1">
    <property type="nucleotide sequence ID" value="NZ_QEXV01000004.1"/>
</dbReference>
<feature type="chain" id="PRO_5015756645" evidence="1">
    <location>
        <begin position="24"/>
        <end position="201"/>
    </location>
</feature>
<proteinExistence type="predicted"/>
<dbReference type="EMBL" id="QEXV01000004">
    <property type="protein sequence ID" value="PWE16979.1"/>
    <property type="molecule type" value="Genomic_DNA"/>
</dbReference>
<dbReference type="AlphaFoldDB" id="A0A2U2BSJ6"/>
<sequence length="201" mass="21648">MTRLATPAAAVLAGLAASAAAAAQDLEESPTVEALLACRDIADDAERAACLDTQVAAFADAVDSGRLVIVERERVTAVERDSFGISLPSLPGLSGIFARGDGESETVEVQDDGVELVRDRSGEIDELRHLPVDSVRRTRRGDLVVTLENGQVWRQLDSTRIPVPRGSRLDGLTAEIRRASLGSFMMTLSHNPRAFRARRDD</sequence>
<dbReference type="Proteomes" id="UP000245168">
    <property type="component" value="Unassembled WGS sequence"/>
</dbReference>
<evidence type="ECO:0000256" key="1">
    <source>
        <dbReference type="SAM" id="SignalP"/>
    </source>
</evidence>
<dbReference type="OrthoDB" id="7596780at2"/>
<name>A0A2U2BSJ6_9PROT</name>